<dbReference type="PROSITE" id="PS51186">
    <property type="entry name" value="GNAT"/>
    <property type="match status" value="1"/>
</dbReference>
<dbReference type="CDD" id="cd04301">
    <property type="entry name" value="NAT_SF"/>
    <property type="match status" value="1"/>
</dbReference>
<comment type="caution">
    <text evidence="2">The sequence shown here is derived from an EMBL/GenBank/DDBJ whole genome shotgun (WGS) entry which is preliminary data.</text>
</comment>
<dbReference type="Pfam" id="PF00583">
    <property type="entry name" value="Acetyltransf_1"/>
    <property type="match status" value="1"/>
</dbReference>
<accession>A0ABT4RKC9</accession>
<dbReference type="Proteomes" id="UP001147700">
    <property type="component" value="Unassembled WGS sequence"/>
</dbReference>
<dbReference type="SUPFAM" id="SSF55729">
    <property type="entry name" value="Acyl-CoA N-acyltransferases (Nat)"/>
    <property type="match status" value="1"/>
</dbReference>
<name>A0ABT4RKC9_9ACTN</name>
<dbReference type="Gene3D" id="3.40.630.30">
    <property type="match status" value="1"/>
</dbReference>
<reference evidence="2" key="1">
    <citation type="submission" date="2022-10" db="EMBL/GenBank/DDBJ databases">
        <title>The WGS of Solirubrobacter sp. CPCC 204708.</title>
        <authorList>
            <person name="Jiang Z."/>
        </authorList>
    </citation>
    <scope>NUCLEOTIDE SEQUENCE</scope>
    <source>
        <strain evidence="2">CPCC 204708</strain>
    </source>
</reference>
<proteinExistence type="predicted"/>
<dbReference type="EMBL" id="JAPCID010000020">
    <property type="protein sequence ID" value="MDA0138913.1"/>
    <property type="molecule type" value="Genomic_DNA"/>
</dbReference>
<dbReference type="InterPro" id="IPR000182">
    <property type="entry name" value="GNAT_dom"/>
</dbReference>
<feature type="domain" description="N-acetyltransferase" evidence="1">
    <location>
        <begin position="2"/>
        <end position="168"/>
    </location>
</feature>
<dbReference type="RefSeq" id="WP_202954491.1">
    <property type="nucleotide sequence ID" value="NZ_JAPCID010000020.1"/>
</dbReference>
<protein>
    <submittedName>
        <fullName evidence="2">GNAT family N-acetyltransferase</fullName>
    </submittedName>
</protein>
<evidence type="ECO:0000313" key="2">
    <source>
        <dbReference type="EMBL" id="MDA0138913.1"/>
    </source>
</evidence>
<organism evidence="2 3">
    <name type="scientific">Solirubrobacter deserti</name>
    <dbReference type="NCBI Taxonomy" id="2282478"/>
    <lineage>
        <taxon>Bacteria</taxon>
        <taxon>Bacillati</taxon>
        <taxon>Actinomycetota</taxon>
        <taxon>Thermoleophilia</taxon>
        <taxon>Solirubrobacterales</taxon>
        <taxon>Solirubrobacteraceae</taxon>
        <taxon>Solirubrobacter</taxon>
    </lineage>
</organism>
<evidence type="ECO:0000259" key="1">
    <source>
        <dbReference type="PROSITE" id="PS51186"/>
    </source>
</evidence>
<sequence length="282" mass="30131">MPELRPMRVEDVEEVHELNLLTFEALSASRDEPPEPRPDPAQAHIRYRHLATTDPEGAWVAEHDGAIVGCALALRREDVWGLSLLIVRPDMQSSGTGSALLRRANEYAAGARGRIILASPDPRALRAYSRLGLDFHPSASAFGTPRVTAPGGIVEGDAGDIPLTETVDRHVRGAAHGVDIGAQLEMGQTLLIAPERGYAVVPPGGGLRLLAARDEDAAADLLRAALARAESEMMVEWLTSSQQWAIRVCVEAGLELRAGTGGVFVSGEVGPFRPYLPSGAFL</sequence>
<gene>
    <name evidence="2" type="ORF">OJ962_15525</name>
</gene>
<evidence type="ECO:0000313" key="3">
    <source>
        <dbReference type="Proteomes" id="UP001147700"/>
    </source>
</evidence>
<dbReference type="InterPro" id="IPR016181">
    <property type="entry name" value="Acyl_CoA_acyltransferase"/>
</dbReference>
<keyword evidence="3" id="KW-1185">Reference proteome</keyword>